<dbReference type="Proteomes" id="UP000094802">
    <property type="component" value="Unassembled WGS sequence"/>
</dbReference>
<dbReference type="EMBL" id="AJZD02000174">
    <property type="protein sequence ID" value="OEF93179.1"/>
    <property type="molecule type" value="Genomic_DNA"/>
</dbReference>
<evidence type="ECO:0000313" key="3">
    <source>
        <dbReference type="Proteomes" id="UP000094802"/>
    </source>
</evidence>
<accession>A0A1E5FS67</accession>
<keyword evidence="1" id="KW-0732">Signal</keyword>
<proteinExistence type="predicted"/>
<reference evidence="2 3" key="1">
    <citation type="journal article" date="2012" name="Science">
        <title>Ecological populations of bacteria act as socially cohesive units of antibiotic production and resistance.</title>
        <authorList>
            <person name="Cordero O.X."/>
            <person name="Wildschutte H."/>
            <person name="Kirkup B."/>
            <person name="Proehl S."/>
            <person name="Ngo L."/>
            <person name="Hussain F."/>
            <person name="Le Roux F."/>
            <person name="Mincer T."/>
            <person name="Polz M.F."/>
        </authorList>
    </citation>
    <scope>NUCLEOTIDE SEQUENCE [LARGE SCALE GENOMIC DNA]</scope>
    <source>
        <strain evidence="2 3">12E03</strain>
    </source>
</reference>
<gene>
    <name evidence="2" type="ORF">A142_00920</name>
</gene>
<protein>
    <submittedName>
        <fullName evidence="2">Uncharacterized protein</fullName>
    </submittedName>
</protein>
<organism evidence="2 3">
    <name type="scientific">Vibrio splendidus 12E03</name>
    <dbReference type="NCBI Taxonomy" id="1191305"/>
    <lineage>
        <taxon>Bacteria</taxon>
        <taxon>Pseudomonadati</taxon>
        <taxon>Pseudomonadota</taxon>
        <taxon>Gammaproteobacteria</taxon>
        <taxon>Vibrionales</taxon>
        <taxon>Vibrionaceae</taxon>
        <taxon>Vibrio</taxon>
    </lineage>
</organism>
<dbReference type="AlphaFoldDB" id="A0A1E5FS67"/>
<feature type="signal peptide" evidence="1">
    <location>
        <begin position="1"/>
        <end position="20"/>
    </location>
</feature>
<evidence type="ECO:0000256" key="1">
    <source>
        <dbReference type="SAM" id="SignalP"/>
    </source>
</evidence>
<name>A0A1E5FS67_VIBSP</name>
<evidence type="ECO:0000313" key="2">
    <source>
        <dbReference type="EMBL" id="OEF93179.1"/>
    </source>
</evidence>
<comment type="caution">
    <text evidence="2">The sequence shown here is derived from an EMBL/GenBank/DDBJ whole genome shotgun (WGS) entry which is preliminary data.</text>
</comment>
<dbReference type="OrthoDB" id="5895965at2"/>
<sequence>MKPIVITAALTLLMTFTASAEGYKVEYKDINTRWGPKTKIYVTSLFDYSTVFGIEVNRGNCEVARPETPKITVNKNKYSQSEELLKNMSNPDYKKPSNNSKSGGVEWLPYPEVDLKYGESTGYVTTTPCRVLQIDIHSSEGSYRFNAD</sequence>
<feature type="chain" id="PRO_5009176658" evidence="1">
    <location>
        <begin position="21"/>
        <end position="148"/>
    </location>
</feature>
<dbReference type="RefSeq" id="WP_019824008.1">
    <property type="nucleotide sequence ID" value="NZ_AJZD02000174.1"/>
</dbReference>